<dbReference type="PANTHER" id="PTHR46187">
    <property type="entry name" value="ALKALINE CERAMIDASE 3"/>
    <property type="match status" value="1"/>
</dbReference>
<dbReference type="EMBL" id="KZ819294">
    <property type="protein sequence ID" value="PWN97664.1"/>
    <property type="molecule type" value="Genomic_DNA"/>
</dbReference>
<dbReference type="STRING" id="58919.A0A316Z9I6"/>
<feature type="binding site" evidence="8">
    <location>
        <position position="85"/>
    </location>
    <ligand>
        <name>Zn(2+)</name>
        <dbReference type="ChEBI" id="CHEBI:29105"/>
        <note>catalytic</note>
    </ligand>
</feature>
<dbReference type="GO" id="GO:0046872">
    <property type="term" value="F:metal ion binding"/>
    <property type="evidence" value="ECO:0007669"/>
    <property type="project" value="UniProtKB-KW"/>
</dbReference>
<feature type="binding site" evidence="7">
    <location>
        <position position="37"/>
    </location>
    <ligand>
        <name>Ca(2+)</name>
        <dbReference type="ChEBI" id="CHEBI:29108"/>
    </ligand>
</feature>
<keyword evidence="7" id="KW-0479">Metal-binding</keyword>
<evidence type="ECO:0000256" key="6">
    <source>
        <dbReference type="ARBA" id="ARBA00023136"/>
    </source>
</evidence>
<comment type="subcellular location">
    <subcellularLocation>
        <location evidence="1">Membrane</location>
        <topology evidence="1">Multi-pass membrane protein</topology>
    </subcellularLocation>
</comment>
<evidence type="ECO:0000313" key="11">
    <source>
        <dbReference type="Proteomes" id="UP000245946"/>
    </source>
</evidence>
<feature type="transmembrane region" description="Helical" evidence="9">
    <location>
        <begin position="67"/>
        <end position="86"/>
    </location>
</feature>
<feature type="transmembrane region" description="Helical" evidence="9">
    <location>
        <begin position="126"/>
        <end position="148"/>
    </location>
</feature>
<feature type="binding site" evidence="7">
    <location>
        <position position="26"/>
    </location>
    <ligand>
        <name>Ca(2+)</name>
        <dbReference type="ChEBI" id="CHEBI:29108"/>
    </ligand>
</feature>
<dbReference type="GO" id="GO:0046514">
    <property type="term" value="P:ceramide catabolic process"/>
    <property type="evidence" value="ECO:0007669"/>
    <property type="project" value="TreeGrafter"/>
</dbReference>
<keyword evidence="6 9" id="KW-0472">Membrane</keyword>
<reference evidence="10 11" key="1">
    <citation type="journal article" date="2018" name="Mol. Biol. Evol.">
        <title>Broad Genomic Sampling Reveals a Smut Pathogenic Ancestry of the Fungal Clade Ustilaginomycotina.</title>
        <authorList>
            <person name="Kijpornyongpan T."/>
            <person name="Mondo S.J."/>
            <person name="Barry K."/>
            <person name="Sandor L."/>
            <person name="Lee J."/>
            <person name="Lipzen A."/>
            <person name="Pangilinan J."/>
            <person name="LaButti K."/>
            <person name="Hainaut M."/>
            <person name="Henrissat B."/>
            <person name="Grigoriev I.V."/>
            <person name="Spatafora J.W."/>
            <person name="Aime M.C."/>
        </authorList>
    </citation>
    <scope>NUCLEOTIDE SEQUENCE [LARGE SCALE GENOMIC DNA]</scope>
    <source>
        <strain evidence="10 11">MCA 4186</strain>
    </source>
</reference>
<sequence>MAFLEQRPLPTHGYWGDITSSLLWCEEKYRWTRYIAEPANTISNLFFLALALYGARSCLAHDLPLRFLLVNLGIALIGIGSLLFHMTLKHEAQLLDELPMIYTSLLLTYAVCETTKRGQKKRFKVLLPATLVLAGAGVTAGYVSGIYVRHGLRAWGE</sequence>
<dbReference type="GO" id="GO:0016811">
    <property type="term" value="F:hydrolase activity, acting on carbon-nitrogen (but not peptide) bonds, in linear amides"/>
    <property type="evidence" value="ECO:0007669"/>
    <property type="project" value="InterPro"/>
</dbReference>
<feature type="transmembrane region" description="Helical" evidence="9">
    <location>
        <begin position="38"/>
        <end position="55"/>
    </location>
</feature>
<evidence type="ECO:0000256" key="9">
    <source>
        <dbReference type="SAM" id="Phobius"/>
    </source>
</evidence>
<keyword evidence="11" id="KW-1185">Reference proteome</keyword>
<keyword evidence="8" id="KW-0862">Zinc</keyword>
<organism evidence="10 11">
    <name type="scientific">Tilletiopsis washingtonensis</name>
    <dbReference type="NCBI Taxonomy" id="58919"/>
    <lineage>
        <taxon>Eukaryota</taxon>
        <taxon>Fungi</taxon>
        <taxon>Dikarya</taxon>
        <taxon>Basidiomycota</taxon>
        <taxon>Ustilaginomycotina</taxon>
        <taxon>Exobasidiomycetes</taxon>
        <taxon>Entylomatales</taxon>
        <taxon>Entylomatales incertae sedis</taxon>
        <taxon>Tilletiopsis</taxon>
    </lineage>
</organism>
<dbReference type="OrthoDB" id="187171at2759"/>
<dbReference type="PANTHER" id="PTHR46187:SF3">
    <property type="entry name" value="ALKALINE CERAMIDASE 3"/>
    <property type="match status" value="1"/>
</dbReference>
<evidence type="ECO:0000256" key="2">
    <source>
        <dbReference type="ARBA" id="ARBA00009780"/>
    </source>
</evidence>
<dbReference type="AlphaFoldDB" id="A0A316Z9I6"/>
<gene>
    <name evidence="10" type="ORF">FA09DRAFT_346214</name>
</gene>
<keyword evidence="5 9" id="KW-1133">Transmembrane helix</keyword>
<evidence type="ECO:0000256" key="1">
    <source>
        <dbReference type="ARBA" id="ARBA00004141"/>
    </source>
</evidence>
<evidence type="ECO:0000256" key="5">
    <source>
        <dbReference type="ARBA" id="ARBA00022989"/>
    </source>
</evidence>
<comment type="cofactor">
    <cofactor evidence="8">
        <name>Zn(2+)</name>
        <dbReference type="ChEBI" id="CHEBI:29105"/>
    </cofactor>
</comment>
<keyword evidence="7" id="KW-0106">Calcium</keyword>
<evidence type="ECO:0000256" key="7">
    <source>
        <dbReference type="PIRSR" id="PIRSR608901-1"/>
    </source>
</evidence>
<dbReference type="Proteomes" id="UP000245946">
    <property type="component" value="Unassembled WGS sequence"/>
</dbReference>
<evidence type="ECO:0000256" key="8">
    <source>
        <dbReference type="PIRSR" id="PIRSR608901-2"/>
    </source>
</evidence>
<feature type="binding site" evidence="7">
    <location>
        <position position="24"/>
    </location>
    <ligand>
        <name>Ca(2+)</name>
        <dbReference type="ChEBI" id="CHEBI:29108"/>
    </ligand>
</feature>
<keyword evidence="3 9" id="KW-0812">Transmembrane</keyword>
<name>A0A316Z9I6_9BASI</name>
<comment type="similarity">
    <text evidence="2">Belongs to the alkaline ceramidase family.</text>
</comment>
<evidence type="ECO:0000256" key="3">
    <source>
        <dbReference type="ARBA" id="ARBA00022692"/>
    </source>
</evidence>
<feature type="transmembrane region" description="Helical" evidence="9">
    <location>
        <begin position="98"/>
        <end position="114"/>
    </location>
</feature>
<proteinExistence type="inferred from homology"/>
<dbReference type="Pfam" id="PF05875">
    <property type="entry name" value="Ceramidase"/>
    <property type="match status" value="1"/>
</dbReference>
<dbReference type="GeneID" id="37272278"/>
<dbReference type="GO" id="GO:0005789">
    <property type="term" value="C:endoplasmic reticulum membrane"/>
    <property type="evidence" value="ECO:0007669"/>
    <property type="project" value="TreeGrafter"/>
</dbReference>
<dbReference type="InterPro" id="IPR008901">
    <property type="entry name" value="ACER"/>
</dbReference>
<accession>A0A316Z9I6</accession>
<protein>
    <submittedName>
        <fullName evidence="10">APHC-domain-containing protein</fullName>
    </submittedName>
</protein>
<dbReference type="GO" id="GO:0046513">
    <property type="term" value="P:ceramide biosynthetic process"/>
    <property type="evidence" value="ECO:0007669"/>
    <property type="project" value="TreeGrafter"/>
</dbReference>
<evidence type="ECO:0000256" key="4">
    <source>
        <dbReference type="ARBA" id="ARBA00022801"/>
    </source>
</evidence>
<keyword evidence="4" id="KW-0378">Hydrolase</keyword>
<dbReference type="RefSeq" id="XP_025597943.1">
    <property type="nucleotide sequence ID" value="XM_025744734.1"/>
</dbReference>
<evidence type="ECO:0000313" key="10">
    <source>
        <dbReference type="EMBL" id="PWN97664.1"/>
    </source>
</evidence>